<keyword evidence="2" id="KW-1185">Reference proteome</keyword>
<protein>
    <submittedName>
        <fullName evidence="1">Uncharacterized protein</fullName>
    </submittedName>
</protein>
<evidence type="ECO:0000313" key="2">
    <source>
        <dbReference type="Proteomes" id="UP000612362"/>
    </source>
</evidence>
<evidence type="ECO:0000313" key="1">
    <source>
        <dbReference type="EMBL" id="GHO51442.1"/>
    </source>
</evidence>
<gene>
    <name evidence="1" type="ORF">KSX_96050</name>
</gene>
<organism evidence="1 2">
    <name type="scientific">Ktedonospora formicarum</name>
    <dbReference type="NCBI Taxonomy" id="2778364"/>
    <lineage>
        <taxon>Bacteria</taxon>
        <taxon>Bacillati</taxon>
        <taxon>Chloroflexota</taxon>
        <taxon>Ktedonobacteria</taxon>
        <taxon>Ktedonobacterales</taxon>
        <taxon>Ktedonobacteraceae</taxon>
        <taxon>Ktedonospora</taxon>
    </lineage>
</organism>
<reference evidence="1" key="1">
    <citation type="submission" date="2020-10" db="EMBL/GenBank/DDBJ databases">
        <title>Taxonomic study of unclassified bacteria belonging to the class Ktedonobacteria.</title>
        <authorList>
            <person name="Yabe S."/>
            <person name="Wang C.M."/>
            <person name="Zheng Y."/>
            <person name="Sakai Y."/>
            <person name="Cavaletti L."/>
            <person name="Monciardini P."/>
            <person name="Donadio S."/>
        </authorList>
    </citation>
    <scope>NUCLEOTIDE SEQUENCE</scope>
    <source>
        <strain evidence="1">SOSP1-1</strain>
    </source>
</reference>
<dbReference type="EMBL" id="BNJF01000012">
    <property type="protein sequence ID" value="GHO51442.1"/>
    <property type="molecule type" value="Genomic_DNA"/>
</dbReference>
<name>A0A8J3IET0_9CHLR</name>
<comment type="caution">
    <text evidence="1">The sequence shown here is derived from an EMBL/GenBank/DDBJ whole genome shotgun (WGS) entry which is preliminary data.</text>
</comment>
<dbReference type="AlphaFoldDB" id="A0A8J3IET0"/>
<dbReference type="Proteomes" id="UP000612362">
    <property type="component" value="Unassembled WGS sequence"/>
</dbReference>
<dbReference type="RefSeq" id="WP_220200354.1">
    <property type="nucleotide sequence ID" value="NZ_BNJF01000012.1"/>
</dbReference>
<sequence>MLEEAEMRRLAMIQYMYTQAVEQVSKPEPLNMLAVLTFHDAVELFLALAAEHLNVGKEDQKFVTYWDVINPVLPNKDFGQRASMTRLNKARVGWKHYGIQIPGPDIESFHSSVTDFFQENTPKVFGIAFDEIAMAMLVQDEDVRDLLLKAEKLNSSSDLKAAIKEISIAFLILFHGFEWNAMRQNSIHLRGVSRRTSPRIEHEAPKELSRFAREIEKEISTLHEQVRLLSLGIDYRRYMRFKSLTPTAVLYMSGKYETLGNGKAQYHQDFLFCYSFVIECALRLQEIRFV</sequence>
<proteinExistence type="predicted"/>
<accession>A0A8J3IET0</accession>